<sequence length="225" mass="25319">MEKKIKVSGMRKIIAERMSESWNVSPRVAFTLSVDMTHTLSMLKKLNKDNEDKSLKVTLNHILMKVCAKAITEYELFNSSFQDNEIIIHDQVNIGLAVALEEGLMVPNIKDVANKDIYTIAKETNDSVFRTKKNQITMDDITGGTFTITNLGMMGIESFSPIINQPEAAILGVTKMKDTPVVIDGEITVRPMMNLNLVADHRMIDGAYAAKFFSYVKELMETMEF</sequence>
<dbReference type="OrthoDB" id="9805770at2"/>
<organism evidence="7 8">
    <name type="scientific">Lactonifactor longoviformis DSM 17459</name>
    <dbReference type="NCBI Taxonomy" id="1122155"/>
    <lineage>
        <taxon>Bacteria</taxon>
        <taxon>Bacillati</taxon>
        <taxon>Bacillota</taxon>
        <taxon>Clostridia</taxon>
        <taxon>Eubacteriales</taxon>
        <taxon>Clostridiaceae</taxon>
        <taxon>Lactonifactor</taxon>
    </lineage>
</organism>
<gene>
    <name evidence="7" type="ORF">SAMN02745158_00916</name>
</gene>
<evidence type="ECO:0000313" key="8">
    <source>
        <dbReference type="Proteomes" id="UP000184245"/>
    </source>
</evidence>
<dbReference type="STRING" id="1122155.SAMN02745158_00916"/>
<dbReference type="InterPro" id="IPR001078">
    <property type="entry name" value="2-oxoacid_DH_actylTfrase"/>
</dbReference>
<dbReference type="SUPFAM" id="SSF52777">
    <property type="entry name" value="CoA-dependent acyltransferases"/>
    <property type="match status" value="1"/>
</dbReference>
<keyword evidence="4" id="KW-0450">Lipoyl</keyword>
<dbReference type="PANTHER" id="PTHR43178">
    <property type="entry name" value="DIHYDROLIPOAMIDE ACETYLTRANSFERASE COMPONENT OF PYRUVATE DEHYDROGENASE COMPLEX"/>
    <property type="match status" value="1"/>
</dbReference>
<name>A0A1M4UPJ3_9CLOT</name>
<dbReference type="InterPro" id="IPR050743">
    <property type="entry name" value="2-oxoacid_DH_E2_comp"/>
</dbReference>
<evidence type="ECO:0000256" key="4">
    <source>
        <dbReference type="ARBA" id="ARBA00022823"/>
    </source>
</evidence>
<feature type="domain" description="2-oxoacid dehydrogenase acyltransferase catalytic" evidence="6">
    <location>
        <begin position="2"/>
        <end position="224"/>
    </location>
</feature>
<dbReference type="GO" id="GO:0031405">
    <property type="term" value="F:lipoic acid binding"/>
    <property type="evidence" value="ECO:0007669"/>
    <property type="project" value="TreeGrafter"/>
</dbReference>
<comment type="similarity">
    <text evidence="2">Belongs to the 2-oxoacid dehydrogenase family.</text>
</comment>
<evidence type="ECO:0000256" key="1">
    <source>
        <dbReference type="ARBA" id="ARBA00001938"/>
    </source>
</evidence>
<dbReference type="InterPro" id="IPR023213">
    <property type="entry name" value="CAT-like_dom_sf"/>
</dbReference>
<dbReference type="AlphaFoldDB" id="A0A1M4UPJ3"/>
<reference evidence="7 8" key="1">
    <citation type="submission" date="2016-11" db="EMBL/GenBank/DDBJ databases">
        <authorList>
            <person name="Jaros S."/>
            <person name="Januszkiewicz K."/>
            <person name="Wedrychowicz H."/>
        </authorList>
    </citation>
    <scope>NUCLEOTIDE SEQUENCE [LARGE SCALE GENOMIC DNA]</scope>
    <source>
        <strain evidence="7 8">DSM 17459</strain>
    </source>
</reference>
<evidence type="ECO:0000256" key="2">
    <source>
        <dbReference type="ARBA" id="ARBA00007317"/>
    </source>
</evidence>
<dbReference type="RefSeq" id="WP_072849400.1">
    <property type="nucleotide sequence ID" value="NZ_FQVI01000003.1"/>
</dbReference>
<dbReference type="EMBL" id="FQVI01000003">
    <property type="protein sequence ID" value="SHE58558.1"/>
    <property type="molecule type" value="Genomic_DNA"/>
</dbReference>
<comment type="cofactor">
    <cofactor evidence="1">
        <name>(R)-lipoate</name>
        <dbReference type="ChEBI" id="CHEBI:83088"/>
    </cofactor>
</comment>
<dbReference type="FunFam" id="3.30.559.10:FF:000007">
    <property type="entry name" value="Dihydrolipoamide acetyltransferase component of pyruvate dehydrogenase complex"/>
    <property type="match status" value="1"/>
</dbReference>
<dbReference type="GO" id="GO:0016407">
    <property type="term" value="F:acetyltransferase activity"/>
    <property type="evidence" value="ECO:0007669"/>
    <property type="project" value="TreeGrafter"/>
</dbReference>
<keyword evidence="8" id="KW-1185">Reference proteome</keyword>
<accession>A0A1M4UPJ3</accession>
<proteinExistence type="inferred from homology"/>
<dbReference type="GO" id="GO:0005737">
    <property type="term" value="C:cytoplasm"/>
    <property type="evidence" value="ECO:0007669"/>
    <property type="project" value="TreeGrafter"/>
</dbReference>
<keyword evidence="3 7" id="KW-0808">Transferase</keyword>
<dbReference type="PANTHER" id="PTHR43178:SF5">
    <property type="entry name" value="LIPOAMIDE ACYLTRANSFERASE COMPONENT OF BRANCHED-CHAIN ALPHA-KETO ACID DEHYDROGENASE COMPLEX, MITOCHONDRIAL"/>
    <property type="match status" value="1"/>
</dbReference>
<dbReference type="Gene3D" id="3.30.559.10">
    <property type="entry name" value="Chloramphenicol acetyltransferase-like domain"/>
    <property type="match status" value="1"/>
</dbReference>
<protein>
    <submittedName>
        <fullName evidence="7">2-oxoacid dehydrogenases acyltransferase (Catalytic domain)</fullName>
    </submittedName>
</protein>
<evidence type="ECO:0000259" key="6">
    <source>
        <dbReference type="Pfam" id="PF00198"/>
    </source>
</evidence>
<dbReference type="Pfam" id="PF00198">
    <property type="entry name" value="2-oxoacid_dh"/>
    <property type="match status" value="1"/>
</dbReference>
<evidence type="ECO:0000313" key="7">
    <source>
        <dbReference type="EMBL" id="SHE58558.1"/>
    </source>
</evidence>
<evidence type="ECO:0000256" key="3">
    <source>
        <dbReference type="ARBA" id="ARBA00022679"/>
    </source>
</evidence>
<keyword evidence="5 7" id="KW-0012">Acyltransferase</keyword>
<dbReference type="Proteomes" id="UP000184245">
    <property type="component" value="Unassembled WGS sequence"/>
</dbReference>
<evidence type="ECO:0000256" key="5">
    <source>
        <dbReference type="ARBA" id="ARBA00023315"/>
    </source>
</evidence>